<evidence type="ECO:0000313" key="4">
    <source>
        <dbReference type="Proteomes" id="UP000587527"/>
    </source>
</evidence>
<dbReference type="RefSeq" id="WP_184832591.1">
    <property type="nucleotide sequence ID" value="NZ_JACHMN010000001.1"/>
</dbReference>
<keyword evidence="2" id="KW-0732">Signal</keyword>
<evidence type="ECO:0000256" key="2">
    <source>
        <dbReference type="SAM" id="SignalP"/>
    </source>
</evidence>
<organism evidence="3 4">
    <name type="scientific">Allocatelliglobosispora scoriae</name>
    <dbReference type="NCBI Taxonomy" id="643052"/>
    <lineage>
        <taxon>Bacteria</taxon>
        <taxon>Bacillati</taxon>
        <taxon>Actinomycetota</taxon>
        <taxon>Actinomycetes</taxon>
        <taxon>Micromonosporales</taxon>
        <taxon>Micromonosporaceae</taxon>
        <taxon>Allocatelliglobosispora</taxon>
    </lineage>
</organism>
<keyword evidence="4" id="KW-1185">Reference proteome</keyword>
<evidence type="ECO:0000256" key="1">
    <source>
        <dbReference type="SAM" id="MobiDB-lite"/>
    </source>
</evidence>
<dbReference type="InterPro" id="IPR046151">
    <property type="entry name" value="DUF6153"/>
</dbReference>
<proteinExistence type="predicted"/>
<dbReference type="EMBL" id="JACHMN010000001">
    <property type="protein sequence ID" value="MBB5867632.1"/>
    <property type="molecule type" value="Genomic_DNA"/>
</dbReference>
<dbReference type="AlphaFoldDB" id="A0A841BLK8"/>
<name>A0A841BLK8_9ACTN</name>
<dbReference type="Pfam" id="PF19650">
    <property type="entry name" value="DUF6153"/>
    <property type="match status" value="1"/>
</dbReference>
<accession>A0A841BLK8</accession>
<comment type="caution">
    <text evidence="3">The sequence shown here is derived from an EMBL/GenBank/DDBJ whole genome shotgun (WGS) entry which is preliminary data.</text>
</comment>
<dbReference type="Proteomes" id="UP000587527">
    <property type="component" value="Unassembled WGS sequence"/>
</dbReference>
<feature type="chain" id="PRO_5032611237" evidence="2">
    <location>
        <begin position="29"/>
        <end position="125"/>
    </location>
</feature>
<protein>
    <submittedName>
        <fullName evidence="3">Uncharacterized protein</fullName>
    </submittedName>
</protein>
<reference evidence="3 4" key="1">
    <citation type="submission" date="2020-08" db="EMBL/GenBank/DDBJ databases">
        <title>Sequencing the genomes of 1000 actinobacteria strains.</title>
        <authorList>
            <person name="Klenk H.-P."/>
        </authorList>
    </citation>
    <scope>NUCLEOTIDE SEQUENCE [LARGE SCALE GENOMIC DNA]</scope>
    <source>
        <strain evidence="3 4">DSM 45362</strain>
    </source>
</reference>
<sequence length="125" mass="12357">MAGRGPLRLLLLAALTVGVAGMHTLGHADTDHTAPSAVGAHAQPTVPVLVGDGPAAETEPCLCFDPSSACLAVVRSGWTPAPAANPVTGPATGHDVHAGPSDPTASSRPPPGVGLRLANLSVLRI</sequence>
<feature type="region of interest" description="Disordered" evidence="1">
    <location>
        <begin position="81"/>
        <end position="113"/>
    </location>
</feature>
<feature type="signal peptide" evidence="2">
    <location>
        <begin position="1"/>
        <end position="28"/>
    </location>
</feature>
<evidence type="ECO:0000313" key="3">
    <source>
        <dbReference type="EMBL" id="MBB5867632.1"/>
    </source>
</evidence>
<gene>
    <name evidence="3" type="ORF">F4553_001011</name>
</gene>